<proteinExistence type="predicted"/>
<dbReference type="SUPFAM" id="SSF48695">
    <property type="entry name" value="Multiheme cytochromes"/>
    <property type="match status" value="1"/>
</dbReference>
<keyword evidence="2" id="KW-1185">Reference proteome</keyword>
<sequence>MAPLEPWEKVLVSADFKKTTHGRFTCVQCHGGTQSPDKETAHTGLIANPSAEGSGRCDMCHKDITAEYPNSLHASLAGYAVSMQARSVPENHLALEQAFNNHCSKCHTSCGDCHITQPQNVGGGLLEGHNFVKTPPMTRTCTACHGTRVGNEYLGKNEGIPGDVHFRQGRMNCVSCHEGATLHTTPEDARGNRYWGEQTPACEDCHQQVGASGDTIPQHVLHKDKLQCQVCHSVQYTSCDGCHVAISDKTNLPFYKTEGTYLTFFIGRNATDNPNRPYEYVVVRHVPASPTSYQYYGENLLPNFNLRPTWMYTTPHNIQRKTPQNSSCNSCHGNSDLFLTADKVKPEELEANRRVIVEDIPAPIPGQ</sequence>
<dbReference type="CDD" id="cd08168">
    <property type="entry name" value="Cytochrom_C3"/>
    <property type="match status" value="1"/>
</dbReference>
<gene>
    <name evidence="1" type="ordered locus">ANT_29430</name>
</gene>
<dbReference type="EMBL" id="AP012029">
    <property type="protein sequence ID" value="BAJ64969.1"/>
    <property type="molecule type" value="Genomic_DNA"/>
</dbReference>
<dbReference type="AlphaFoldDB" id="E8N222"/>
<dbReference type="OrthoDB" id="9788513at2"/>
<dbReference type="eggNOG" id="COG2897">
    <property type="taxonomic scope" value="Bacteria"/>
</dbReference>
<name>E8N222_ANATU</name>
<reference evidence="1 2" key="1">
    <citation type="submission" date="2010-12" db="EMBL/GenBank/DDBJ databases">
        <title>Whole genome sequence of Anaerolinea thermophila UNI-1.</title>
        <authorList>
            <person name="Narita-Yamada S."/>
            <person name="Kishi E."/>
            <person name="Watanabe Y."/>
            <person name="Takasaki K."/>
            <person name="Ankai A."/>
            <person name="Oguchi A."/>
            <person name="Fukui S."/>
            <person name="Takahashi M."/>
            <person name="Yashiro I."/>
            <person name="Hosoyama A."/>
            <person name="Sekiguchi Y."/>
            <person name="Hanada S."/>
            <person name="Fujita N."/>
        </authorList>
    </citation>
    <scope>NUCLEOTIDE SEQUENCE [LARGE SCALE GENOMIC DNA]</scope>
    <source>
        <strain evidence="2">DSM 14523 / JCM 11388 / NBRC 100420 / UNI-1</strain>
    </source>
</reference>
<protein>
    <submittedName>
        <fullName evidence="1">Cytochrome c family protein</fullName>
    </submittedName>
</protein>
<evidence type="ECO:0000313" key="1">
    <source>
        <dbReference type="EMBL" id="BAJ64969.1"/>
    </source>
</evidence>
<dbReference type="InterPro" id="IPR036280">
    <property type="entry name" value="Multihaem_cyt_sf"/>
</dbReference>
<dbReference type="InParanoid" id="E8N222"/>
<dbReference type="Proteomes" id="UP000008922">
    <property type="component" value="Chromosome"/>
</dbReference>
<dbReference type="RefSeq" id="WP_013561313.1">
    <property type="nucleotide sequence ID" value="NC_014960.1"/>
</dbReference>
<evidence type="ECO:0000313" key="2">
    <source>
        <dbReference type="Proteomes" id="UP000008922"/>
    </source>
</evidence>
<accession>E8N222</accession>
<dbReference type="HOGENOM" id="CLU_753639_0_0_0"/>
<organism evidence="1 2">
    <name type="scientific">Anaerolinea thermophila (strain DSM 14523 / JCM 11388 / NBRC 100420 / UNI-1)</name>
    <dbReference type="NCBI Taxonomy" id="926569"/>
    <lineage>
        <taxon>Bacteria</taxon>
        <taxon>Bacillati</taxon>
        <taxon>Chloroflexota</taxon>
        <taxon>Anaerolineae</taxon>
        <taxon>Anaerolineales</taxon>
        <taxon>Anaerolineaceae</taxon>
        <taxon>Anaerolinea</taxon>
    </lineage>
</organism>
<dbReference type="Gene3D" id="1.10.1130.10">
    <property type="entry name" value="Flavocytochrome C3, Chain A"/>
    <property type="match status" value="1"/>
</dbReference>
<dbReference type="STRING" id="926569.ANT_29430"/>
<dbReference type="KEGG" id="atm:ANT_29430"/>